<reference evidence="2" key="2">
    <citation type="journal article" date="2015" name="Data Brief">
        <title>Shoot transcriptome of the giant reed, Arundo donax.</title>
        <authorList>
            <person name="Barrero R.A."/>
            <person name="Guerrero F.D."/>
            <person name="Moolhuijzen P."/>
            <person name="Goolsby J.A."/>
            <person name="Tidwell J."/>
            <person name="Bellgard S.E."/>
            <person name="Bellgard M.I."/>
        </authorList>
    </citation>
    <scope>NUCLEOTIDE SEQUENCE</scope>
    <source>
        <tissue evidence="2">Shoot tissue taken approximately 20 cm above the soil surface</tissue>
    </source>
</reference>
<protein>
    <recommendedName>
        <fullName evidence="3">Secreted protein</fullName>
    </recommendedName>
</protein>
<evidence type="ECO:0000313" key="2">
    <source>
        <dbReference type="EMBL" id="JAD90515.1"/>
    </source>
</evidence>
<evidence type="ECO:0000256" key="1">
    <source>
        <dbReference type="SAM" id="SignalP"/>
    </source>
</evidence>
<proteinExistence type="predicted"/>
<keyword evidence="1" id="KW-0732">Signal</keyword>
<name>A0A0A9DXV3_ARUDO</name>
<reference evidence="2" key="1">
    <citation type="submission" date="2014-09" db="EMBL/GenBank/DDBJ databases">
        <authorList>
            <person name="Magalhaes I.L.F."/>
            <person name="Oliveira U."/>
            <person name="Santos F.R."/>
            <person name="Vidigal T.H.D.A."/>
            <person name="Brescovit A.D."/>
            <person name="Santos A.J."/>
        </authorList>
    </citation>
    <scope>NUCLEOTIDE SEQUENCE</scope>
    <source>
        <tissue evidence="2">Shoot tissue taken approximately 20 cm above the soil surface</tissue>
    </source>
</reference>
<dbReference type="EMBL" id="GBRH01207380">
    <property type="protein sequence ID" value="JAD90515.1"/>
    <property type="molecule type" value="Transcribed_RNA"/>
</dbReference>
<feature type="signal peptide" evidence="1">
    <location>
        <begin position="1"/>
        <end position="26"/>
    </location>
</feature>
<organism evidence="2">
    <name type="scientific">Arundo donax</name>
    <name type="common">Giant reed</name>
    <name type="synonym">Donax arundinaceus</name>
    <dbReference type="NCBI Taxonomy" id="35708"/>
    <lineage>
        <taxon>Eukaryota</taxon>
        <taxon>Viridiplantae</taxon>
        <taxon>Streptophyta</taxon>
        <taxon>Embryophyta</taxon>
        <taxon>Tracheophyta</taxon>
        <taxon>Spermatophyta</taxon>
        <taxon>Magnoliopsida</taxon>
        <taxon>Liliopsida</taxon>
        <taxon>Poales</taxon>
        <taxon>Poaceae</taxon>
        <taxon>PACMAD clade</taxon>
        <taxon>Arundinoideae</taxon>
        <taxon>Arundineae</taxon>
        <taxon>Arundo</taxon>
    </lineage>
</organism>
<evidence type="ECO:0008006" key="3">
    <source>
        <dbReference type="Google" id="ProtNLM"/>
    </source>
</evidence>
<accession>A0A0A9DXV3</accession>
<sequence>MVPHLARHSNVVTMVTCLLVTLPTQMQNSTYLEILLLHIRCFIQAFRSPLSHLMRPIQFQSTKNSLIHSNIIRVRMRHNTVSSL</sequence>
<feature type="chain" id="PRO_5002061658" description="Secreted protein" evidence="1">
    <location>
        <begin position="27"/>
        <end position="84"/>
    </location>
</feature>
<dbReference type="AlphaFoldDB" id="A0A0A9DXV3"/>